<evidence type="ECO:0000259" key="5">
    <source>
        <dbReference type="PROSITE" id="PS50977"/>
    </source>
</evidence>
<dbReference type="InterPro" id="IPR050109">
    <property type="entry name" value="HTH-type_TetR-like_transc_reg"/>
</dbReference>
<gene>
    <name evidence="6" type="ORF">ACFSJS_15710</name>
</gene>
<name>A0ABW4PLS9_9ACTN</name>
<dbReference type="InterPro" id="IPR036271">
    <property type="entry name" value="Tet_transcr_reg_TetR-rel_C_sf"/>
</dbReference>
<proteinExistence type="predicted"/>
<dbReference type="EMBL" id="JBHUFU010000008">
    <property type="protein sequence ID" value="MFD1831112.1"/>
    <property type="molecule type" value="Genomic_DNA"/>
</dbReference>
<evidence type="ECO:0000256" key="3">
    <source>
        <dbReference type="ARBA" id="ARBA00023163"/>
    </source>
</evidence>
<evidence type="ECO:0000313" key="7">
    <source>
        <dbReference type="Proteomes" id="UP001597365"/>
    </source>
</evidence>
<protein>
    <submittedName>
        <fullName evidence="6">TetR family transcriptional regulator</fullName>
    </submittedName>
</protein>
<evidence type="ECO:0000256" key="1">
    <source>
        <dbReference type="ARBA" id="ARBA00023015"/>
    </source>
</evidence>
<dbReference type="SUPFAM" id="SSF46689">
    <property type="entry name" value="Homeodomain-like"/>
    <property type="match status" value="1"/>
</dbReference>
<evidence type="ECO:0000256" key="4">
    <source>
        <dbReference type="PROSITE-ProRule" id="PRU00335"/>
    </source>
</evidence>
<dbReference type="Gene3D" id="1.10.357.10">
    <property type="entry name" value="Tetracycline Repressor, domain 2"/>
    <property type="match status" value="1"/>
</dbReference>
<dbReference type="RefSeq" id="WP_380900820.1">
    <property type="nucleotide sequence ID" value="NZ_JBHUFU010000008.1"/>
</dbReference>
<accession>A0ABW4PLS9</accession>
<dbReference type="SUPFAM" id="SSF48498">
    <property type="entry name" value="Tetracyclin repressor-like, C-terminal domain"/>
    <property type="match status" value="1"/>
</dbReference>
<keyword evidence="2 4" id="KW-0238">DNA-binding</keyword>
<keyword evidence="7" id="KW-1185">Reference proteome</keyword>
<feature type="domain" description="HTH tetR-type" evidence="5">
    <location>
        <begin position="8"/>
        <end position="68"/>
    </location>
</feature>
<comment type="caution">
    <text evidence="6">The sequence shown here is derived from an EMBL/GenBank/DDBJ whole genome shotgun (WGS) entry which is preliminary data.</text>
</comment>
<dbReference type="InterPro" id="IPR009057">
    <property type="entry name" value="Homeodomain-like_sf"/>
</dbReference>
<keyword evidence="3" id="KW-0804">Transcription</keyword>
<dbReference type="Pfam" id="PF00440">
    <property type="entry name" value="TetR_N"/>
    <property type="match status" value="1"/>
</dbReference>
<dbReference type="PROSITE" id="PS50977">
    <property type="entry name" value="HTH_TETR_2"/>
    <property type="match status" value="1"/>
</dbReference>
<evidence type="ECO:0000256" key="2">
    <source>
        <dbReference type="ARBA" id="ARBA00023125"/>
    </source>
</evidence>
<dbReference type="Proteomes" id="UP001597365">
    <property type="component" value="Unassembled WGS sequence"/>
</dbReference>
<evidence type="ECO:0000313" key="6">
    <source>
        <dbReference type="EMBL" id="MFD1831112.1"/>
    </source>
</evidence>
<feature type="DNA-binding region" description="H-T-H motif" evidence="4">
    <location>
        <begin position="31"/>
        <end position="50"/>
    </location>
</feature>
<dbReference type="PRINTS" id="PR00455">
    <property type="entry name" value="HTHTETR"/>
</dbReference>
<keyword evidence="1" id="KW-0805">Transcription regulation</keyword>
<reference evidence="7" key="1">
    <citation type="journal article" date="2019" name="Int. J. Syst. Evol. Microbiol.">
        <title>The Global Catalogue of Microorganisms (GCM) 10K type strain sequencing project: providing services to taxonomists for standard genome sequencing and annotation.</title>
        <authorList>
            <consortium name="The Broad Institute Genomics Platform"/>
            <consortium name="The Broad Institute Genome Sequencing Center for Infectious Disease"/>
            <person name="Wu L."/>
            <person name="Ma J."/>
        </authorList>
    </citation>
    <scope>NUCLEOTIDE SEQUENCE [LARGE SCALE GENOMIC DNA]</scope>
    <source>
        <strain evidence="7">CGMCC 4.7455</strain>
    </source>
</reference>
<organism evidence="6 7">
    <name type="scientific">Streptomyces desertarenae</name>
    <dbReference type="NCBI Taxonomy" id="2666184"/>
    <lineage>
        <taxon>Bacteria</taxon>
        <taxon>Bacillati</taxon>
        <taxon>Actinomycetota</taxon>
        <taxon>Actinomycetes</taxon>
        <taxon>Kitasatosporales</taxon>
        <taxon>Streptomycetaceae</taxon>
        <taxon>Streptomyces</taxon>
    </lineage>
</organism>
<dbReference type="PANTHER" id="PTHR30055:SF234">
    <property type="entry name" value="HTH-TYPE TRANSCRIPTIONAL REGULATOR BETI"/>
    <property type="match status" value="1"/>
</dbReference>
<dbReference type="PANTHER" id="PTHR30055">
    <property type="entry name" value="HTH-TYPE TRANSCRIPTIONAL REGULATOR RUTR"/>
    <property type="match status" value="1"/>
</dbReference>
<dbReference type="InterPro" id="IPR001647">
    <property type="entry name" value="HTH_TetR"/>
</dbReference>
<sequence length="204" mass="22372">MAKQERALRTQERFLDASADEFSRYGYAGANLQRIAAHVGMTKGALYAHFPSKDALAAVFTSALDQIWHELLQEVGDGDPPLTNLHRVTAGFVCRMHTDIRFRAGLRLVCEEACSRGETPAVIANLSDALTRIISDAQEQEELAATHSPELISSLVLSLIFGTYYTVPPDEPRNGTEQVCQILRLLSQNTTAPADRCEGPSTAR</sequence>